<reference evidence="6" key="1">
    <citation type="submission" date="2025-08" db="UniProtKB">
        <authorList>
            <consortium name="RefSeq"/>
        </authorList>
    </citation>
    <scope>IDENTIFICATION</scope>
</reference>
<evidence type="ECO:0000259" key="4">
    <source>
        <dbReference type="Pfam" id="PF23286"/>
    </source>
</evidence>
<evidence type="ECO:0000313" key="6">
    <source>
        <dbReference type="RefSeq" id="XP_021832521.1"/>
    </source>
</evidence>
<dbReference type="Proteomes" id="UP000515124">
    <property type="component" value="Unplaced"/>
</dbReference>
<dbReference type="InterPro" id="IPR036390">
    <property type="entry name" value="WH_DNA-bd_sf"/>
</dbReference>
<dbReference type="Gene3D" id="3.80.10.10">
    <property type="entry name" value="Ribonuclease Inhibitor"/>
    <property type="match status" value="2"/>
</dbReference>
<dbReference type="PANTHER" id="PTHR11017">
    <property type="entry name" value="LEUCINE-RICH REPEAT-CONTAINING PROTEIN"/>
    <property type="match status" value="1"/>
</dbReference>
<keyword evidence="1" id="KW-0677">Repeat</keyword>
<dbReference type="InterPro" id="IPR044974">
    <property type="entry name" value="Disease_R_plants"/>
</dbReference>
<organism evidence="5 6">
    <name type="scientific">Prunus avium</name>
    <name type="common">Cherry</name>
    <name type="synonym">Cerasus avium</name>
    <dbReference type="NCBI Taxonomy" id="42229"/>
    <lineage>
        <taxon>Eukaryota</taxon>
        <taxon>Viridiplantae</taxon>
        <taxon>Streptophyta</taxon>
        <taxon>Embryophyta</taxon>
        <taxon>Tracheophyta</taxon>
        <taxon>Spermatophyta</taxon>
        <taxon>Magnoliopsida</taxon>
        <taxon>eudicotyledons</taxon>
        <taxon>Gunneridae</taxon>
        <taxon>Pentapetalae</taxon>
        <taxon>rosids</taxon>
        <taxon>fabids</taxon>
        <taxon>Rosales</taxon>
        <taxon>Rosaceae</taxon>
        <taxon>Amygdaloideae</taxon>
        <taxon>Amygdaleae</taxon>
        <taxon>Prunus</taxon>
    </lineage>
</organism>
<dbReference type="InterPro" id="IPR032675">
    <property type="entry name" value="LRR_dom_sf"/>
</dbReference>
<dbReference type="GeneID" id="110772401"/>
<evidence type="ECO:0000259" key="3">
    <source>
        <dbReference type="Pfam" id="PF23282"/>
    </source>
</evidence>
<evidence type="ECO:0000313" key="5">
    <source>
        <dbReference type="Proteomes" id="UP000515124"/>
    </source>
</evidence>
<dbReference type="PANTHER" id="PTHR11017:SF578">
    <property type="entry name" value="ADP-RIBOSYL CYCLASE_CYCLIC ADP-RIBOSE HYDROLASE"/>
    <property type="match status" value="1"/>
</dbReference>
<keyword evidence="5" id="KW-1185">Reference proteome</keyword>
<dbReference type="Pfam" id="PF23282">
    <property type="entry name" value="WHD_ROQ1"/>
    <property type="match status" value="1"/>
</dbReference>
<dbReference type="SUPFAM" id="SSF46785">
    <property type="entry name" value="Winged helix' DNA-binding domain"/>
    <property type="match status" value="1"/>
</dbReference>
<dbReference type="RefSeq" id="XP_021832521.1">
    <property type="nucleotide sequence ID" value="XM_021976829.1"/>
</dbReference>
<keyword evidence="2" id="KW-0611">Plant defense</keyword>
<gene>
    <name evidence="6" type="primary">LOC110772401</name>
</gene>
<protein>
    <submittedName>
        <fullName evidence="6">TMV resistance protein N-like</fullName>
    </submittedName>
</protein>
<name>A0A6P5TZR5_PRUAV</name>
<dbReference type="KEGG" id="pavi:110772401"/>
<proteinExistence type="predicted"/>
<dbReference type="AlphaFoldDB" id="A0A6P5TZR5"/>
<dbReference type="GO" id="GO:0006952">
    <property type="term" value="P:defense response"/>
    <property type="evidence" value="ECO:0007669"/>
    <property type="project" value="InterPro"/>
</dbReference>
<accession>A0A6P5TZR5</accession>
<evidence type="ECO:0000256" key="2">
    <source>
        <dbReference type="ARBA" id="ARBA00022821"/>
    </source>
</evidence>
<dbReference type="SUPFAM" id="SSF52058">
    <property type="entry name" value="L domain-like"/>
    <property type="match status" value="1"/>
</dbReference>
<dbReference type="InterPro" id="IPR058192">
    <property type="entry name" value="WHD_ROQ1-like"/>
</dbReference>
<evidence type="ECO:0000256" key="1">
    <source>
        <dbReference type="ARBA" id="ARBA00022737"/>
    </source>
</evidence>
<feature type="domain" description="Disease resistance protein RPS4B/Roq1-like leucine-rich repeats" evidence="4">
    <location>
        <begin position="303"/>
        <end position="495"/>
    </location>
</feature>
<feature type="domain" description="Disease resistance protein Roq1-like winged-helix" evidence="3">
    <location>
        <begin position="43"/>
        <end position="114"/>
    </location>
</feature>
<sequence length="698" mass="80088">MVFGSLLLGKSVDQWQSALDGYKRVPNKEIQEILKISYNALEEHVKNVFLHIACFFRGENKNYVIEILEICDLNPKYSIVLLAEKALINIDERDCIGMHHLLEEMGKEIVRQESPSEPGKRSRLWFYEDICHVLEENTGTSKIKGIMMNFPEEHEISLSANSFSKMKNLQLFINRNARFSETRVDYLSNELRLLDWPECPLQTFPSSFNPKKLVEINMPRSSLSQLGEGFKRLQNLKSMSLEGCKFLTETPNFSGFPNLEDLNLNYCTSLVEVHPSVGFLDKLICLSMRGCRKLTKLPGRVHLKSLESIDLSRCGSLKNFPEIVGKMESLGEMNLSRTAIEELPSSIRYLIRLYSLKLSNCKNFTNLPCSIYELQNLQFVYLRGCQKLVRFPNKVIPTNSNDIAGSLTLPNLSHLYIEGANLCEIDFLWTLDCWSRLCILDLSGSNFVRLPEWITKFVNMQKLNLVGCKRLLEISDLPPNIHSVDVSGCISLERFPKLQNILEGKELQRHITMDLSNCWRLLDIAAHFSDHFLIACKQLSVGVVFPGSEVPMWFNCRKNLKKPVKNCDISFEIPRDFRREKKGLALSVAFETPSRFGTLYAVIHINEEQIYGVMFEFGSTMFESTHVWLLYVPFCKMDEYAKLNQSTWPLPPFMCRASFYRHYDPLYFKSCGVHLVVPQDGGDIRSSRLVGCSEEGGE</sequence>
<dbReference type="InterPro" id="IPR058546">
    <property type="entry name" value="RPS4B/Roq1-like_LRR"/>
</dbReference>
<dbReference type="Pfam" id="PF23286">
    <property type="entry name" value="LRR_13"/>
    <property type="match status" value="1"/>
</dbReference>